<proteinExistence type="predicted"/>
<keyword evidence="2" id="KW-1185">Reference proteome</keyword>
<evidence type="ECO:0000313" key="1">
    <source>
        <dbReference type="EMBL" id="SCG66474.1"/>
    </source>
</evidence>
<dbReference type="EMBL" id="FMDM01000009">
    <property type="protein sequence ID" value="SCG66474.1"/>
    <property type="molecule type" value="Genomic_DNA"/>
</dbReference>
<sequence>MDHVGVLAHAALARLQETAALWSTGPGTAAQVIEAACDCLVAGVDGPTLRILAGASCARGEESDELRRWLEGALTELSLTYYPQGSREGEEAAVRIMARRALAGEITPRELTVWAYLHITWDGTPLAAELVTLENTYEYAEAVGDTTSDIDADVIAEARRVVDERR</sequence>
<dbReference type="OrthoDB" id="3369278at2"/>
<dbReference type="AlphaFoldDB" id="A0A1C5J7A5"/>
<dbReference type="Proteomes" id="UP000199360">
    <property type="component" value="Unassembled WGS sequence"/>
</dbReference>
<reference evidence="2" key="1">
    <citation type="submission" date="2016-06" db="EMBL/GenBank/DDBJ databases">
        <authorList>
            <person name="Varghese N."/>
            <person name="Submissions Spin"/>
        </authorList>
    </citation>
    <scope>NUCLEOTIDE SEQUENCE [LARGE SCALE GENOMIC DNA]</scope>
    <source>
        <strain evidence="2">DSM 45647</strain>
    </source>
</reference>
<gene>
    <name evidence="1" type="ORF">GA0070213_109136</name>
</gene>
<evidence type="ECO:0000313" key="2">
    <source>
        <dbReference type="Proteomes" id="UP000199360"/>
    </source>
</evidence>
<name>A0A1C5J7A5_9ACTN</name>
<protein>
    <submittedName>
        <fullName evidence="1">Uncharacterized protein</fullName>
    </submittedName>
</protein>
<dbReference type="RefSeq" id="WP_139128697.1">
    <property type="nucleotide sequence ID" value="NZ_FMDM01000009.1"/>
</dbReference>
<accession>A0A1C5J7A5</accession>
<organism evidence="1 2">
    <name type="scientific">Micromonospora humi</name>
    <dbReference type="NCBI Taxonomy" id="745366"/>
    <lineage>
        <taxon>Bacteria</taxon>
        <taxon>Bacillati</taxon>
        <taxon>Actinomycetota</taxon>
        <taxon>Actinomycetes</taxon>
        <taxon>Micromonosporales</taxon>
        <taxon>Micromonosporaceae</taxon>
        <taxon>Micromonospora</taxon>
    </lineage>
</organism>